<organism evidence="4 5">
    <name type="scientific">Colletotrichum noveboracense</name>
    <dbReference type="NCBI Taxonomy" id="2664923"/>
    <lineage>
        <taxon>Eukaryota</taxon>
        <taxon>Fungi</taxon>
        <taxon>Dikarya</taxon>
        <taxon>Ascomycota</taxon>
        <taxon>Pezizomycotina</taxon>
        <taxon>Sordariomycetes</taxon>
        <taxon>Hypocreomycetidae</taxon>
        <taxon>Glomerellales</taxon>
        <taxon>Glomerellaceae</taxon>
        <taxon>Colletotrichum</taxon>
        <taxon>Colletotrichum gloeosporioides species complex</taxon>
    </lineage>
</organism>
<comment type="caution">
    <text evidence="4">The sequence shown here is derived from an EMBL/GenBank/DDBJ whole genome shotgun (WGS) entry which is preliminary data.</text>
</comment>
<evidence type="ECO:0000256" key="1">
    <source>
        <dbReference type="ARBA" id="ARBA00004123"/>
    </source>
</evidence>
<dbReference type="EMBL" id="CAMGZC010000291">
    <property type="protein sequence ID" value="CAI0646005.1"/>
    <property type="molecule type" value="Genomic_DNA"/>
</dbReference>
<feature type="region of interest" description="Disordered" evidence="3">
    <location>
        <begin position="1"/>
        <end position="23"/>
    </location>
</feature>
<dbReference type="PANTHER" id="PTHR37534:SF15">
    <property type="entry name" value="ZN(II)2CYS6 TRANSCRIPTION FACTOR (EUROFUNG)"/>
    <property type="match status" value="1"/>
</dbReference>
<reference evidence="4" key="1">
    <citation type="submission" date="2022-08" db="EMBL/GenBank/DDBJ databases">
        <authorList>
            <person name="Giroux E."/>
            <person name="Giroux E."/>
        </authorList>
    </citation>
    <scope>NUCLEOTIDE SEQUENCE</scope>
    <source>
        <strain evidence="4">H1091258</strain>
    </source>
</reference>
<dbReference type="Pfam" id="PF11951">
    <property type="entry name" value="Fungal_trans_2"/>
    <property type="match status" value="1"/>
</dbReference>
<protein>
    <submittedName>
        <fullName evidence="4">Uncharacterized protein</fullName>
    </submittedName>
</protein>
<comment type="subcellular location">
    <subcellularLocation>
        <location evidence="1">Nucleus</location>
    </subcellularLocation>
</comment>
<dbReference type="GO" id="GO:0000976">
    <property type="term" value="F:transcription cis-regulatory region binding"/>
    <property type="evidence" value="ECO:0007669"/>
    <property type="project" value="TreeGrafter"/>
</dbReference>
<dbReference type="Proteomes" id="UP001152533">
    <property type="component" value="Unassembled WGS sequence"/>
</dbReference>
<feature type="compositionally biased region" description="Basic and acidic residues" evidence="3">
    <location>
        <begin position="1"/>
        <end position="10"/>
    </location>
</feature>
<evidence type="ECO:0000256" key="2">
    <source>
        <dbReference type="ARBA" id="ARBA00023242"/>
    </source>
</evidence>
<sequence>MGKGNRKVDSGAKNANDDMSNATRPILSADDVKTEARQLQYWFEQACHIMVLDPEMNPMGLPILKYLNETPSLLHAIQSLSAAHENYYRPQSGRAMIEIMLASDGLKDELSQFVFGAFIYWDMACSFLLDPQERQPLNTPEIFNGIQSLGDTYHCIAGYAIEMFYLIGTLGRYCPGVIDGQDRDLVLEVTLEEQMISWTPRHDSPMLYSMADAFRKHALIMLYRICHRGVISACNHVDQEADCTDETEHTISCYAFDIVHSLGQMPITNPYLNLQFIPLMTAGSELGMEKVEFRNEVKQRFKAIYSLNRIPANLRAIELLEELWTLRAAGIKISWLALLLQKNCLHKFTLG</sequence>
<dbReference type="GO" id="GO:0045944">
    <property type="term" value="P:positive regulation of transcription by RNA polymerase II"/>
    <property type="evidence" value="ECO:0007669"/>
    <property type="project" value="TreeGrafter"/>
</dbReference>
<evidence type="ECO:0000313" key="4">
    <source>
        <dbReference type="EMBL" id="CAI0646005.1"/>
    </source>
</evidence>
<gene>
    <name evidence="4" type="ORF">CGXH109_LOCUS50889</name>
</gene>
<dbReference type="GO" id="GO:0003700">
    <property type="term" value="F:DNA-binding transcription factor activity"/>
    <property type="evidence" value="ECO:0007669"/>
    <property type="project" value="TreeGrafter"/>
</dbReference>
<dbReference type="GO" id="GO:0005634">
    <property type="term" value="C:nucleus"/>
    <property type="evidence" value="ECO:0007669"/>
    <property type="project" value="UniProtKB-SubCell"/>
</dbReference>
<dbReference type="InterPro" id="IPR021858">
    <property type="entry name" value="Fun_TF"/>
</dbReference>
<dbReference type="AlphaFoldDB" id="A0A9W4WEB5"/>
<keyword evidence="2" id="KW-0539">Nucleus</keyword>
<proteinExistence type="predicted"/>
<keyword evidence="5" id="KW-1185">Reference proteome</keyword>
<evidence type="ECO:0000256" key="3">
    <source>
        <dbReference type="SAM" id="MobiDB-lite"/>
    </source>
</evidence>
<accession>A0A9W4WEB5</accession>
<evidence type="ECO:0000313" key="5">
    <source>
        <dbReference type="Proteomes" id="UP001152533"/>
    </source>
</evidence>
<dbReference type="PANTHER" id="PTHR37534">
    <property type="entry name" value="TRANSCRIPTIONAL ACTIVATOR PROTEIN UGA3"/>
    <property type="match status" value="1"/>
</dbReference>
<name>A0A9W4WEB5_9PEZI</name>